<dbReference type="NCBIfam" id="TIGR01197">
    <property type="entry name" value="nramp"/>
    <property type="match status" value="1"/>
</dbReference>
<feature type="transmembrane region" description="Helical" evidence="7">
    <location>
        <begin position="134"/>
        <end position="164"/>
    </location>
</feature>
<feature type="transmembrane region" description="Helical" evidence="7">
    <location>
        <begin position="261"/>
        <end position="286"/>
    </location>
</feature>
<keyword evidence="7" id="KW-0406">Ion transport</keyword>
<protein>
    <recommendedName>
        <fullName evidence="7">Divalent metal cation transporter MntH</fullName>
    </recommendedName>
</protein>
<dbReference type="GO" id="GO:0034755">
    <property type="term" value="P:iron ion transmembrane transport"/>
    <property type="evidence" value="ECO:0007669"/>
    <property type="project" value="TreeGrafter"/>
</dbReference>
<feature type="transmembrane region" description="Helical" evidence="7">
    <location>
        <begin position="306"/>
        <end position="329"/>
    </location>
</feature>
<feature type="transmembrane region" description="Helical" evidence="7">
    <location>
        <begin position="373"/>
        <end position="395"/>
    </location>
</feature>
<evidence type="ECO:0000256" key="2">
    <source>
        <dbReference type="ARBA" id="ARBA00022448"/>
    </source>
</evidence>
<evidence type="ECO:0000313" key="8">
    <source>
        <dbReference type="EMBL" id="QBQ99050.1"/>
    </source>
</evidence>
<evidence type="ECO:0000256" key="3">
    <source>
        <dbReference type="ARBA" id="ARBA00022692"/>
    </source>
</evidence>
<gene>
    <name evidence="7" type="primary">mntH</name>
    <name evidence="8" type="ORF">E1956_17600</name>
</gene>
<dbReference type="GO" id="GO:0015086">
    <property type="term" value="F:cadmium ion transmembrane transporter activity"/>
    <property type="evidence" value="ECO:0007669"/>
    <property type="project" value="TreeGrafter"/>
</dbReference>
<evidence type="ECO:0000256" key="6">
    <source>
        <dbReference type="ARBA" id="ARBA00023136"/>
    </source>
</evidence>
<evidence type="ECO:0000256" key="5">
    <source>
        <dbReference type="ARBA" id="ARBA00022989"/>
    </source>
</evidence>
<proteinExistence type="inferred from homology"/>
<feature type="transmembrane region" description="Helical" evidence="7">
    <location>
        <begin position="176"/>
        <end position="195"/>
    </location>
</feature>
<dbReference type="NCBIfam" id="NF001923">
    <property type="entry name" value="PRK00701.1"/>
    <property type="match status" value="1"/>
</dbReference>
<dbReference type="GO" id="GO:0005886">
    <property type="term" value="C:plasma membrane"/>
    <property type="evidence" value="ECO:0007669"/>
    <property type="project" value="UniProtKB-SubCell"/>
</dbReference>
<dbReference type="RefSeq" id="WP_134751426.1">
    <property type="nucleotide sequence ID" value="NZ_CP038149.1"/>
</dbReference>
<comment type="subcellular location">
    <subcellularLocation>
        <location evidence="7">Cell membrane</location>
        <topology evidence="7">Multi-pass membrane protein</topology>
    </subcellularLocation>
    <subcellularLocation>
        <location evidence="1">Membrane</location>
        <topology evidence="1">Multi-pass membrane protein</topology>
    </subcellularLocation>
</comment>
<keyword evidence="9" id="KW-1185">Reference proteome</keyword>
<dbReference type="PANTHER" id="PTHR11706:SF33">
    <property type="entry name" value="NATURAL RESISTANCE-ASSOCIATED MACROPHAGE PROTEIN 2"/>
    <property type="match status" value="1"/>
</dbReference>
<keyword evidence="2 7" id="KW-0813">Transport</keyword>
<dbReference type="AlphaFoldDB" id="A0A4P7CSY0"/>
<organism evidence="8 9">
    <name type="scientific">Paraburkholderia pallida</name>
    <dbReference type="NCBI Taxonomy" id="2547399"/>
    <lineage>
        <taxon>Bacteria</taxon>
        <taxon>Pseudomonadati</taxon>
        <taxon>Pseudomonadota</taxon>
        <taxon>Betaproteobacteria</taxon>
        <taxon>Burkholderiales</taxon>
        <taxon>Burkholderiaceae</taxon>
        <taxon>Paraburkholderia</taxon>
    </lineage>
</organism>
<feature type="transmembrane region" description="Helical" evidence="7">
    <location>
        <begin position="349"/>
        <end position="367"/>
    </location>
</feature>
<dbReference type="InterPro" id="IPR001046">
    <property type="entry name" value="NRAMP_fam"/>
</dbReference>
<sequence length="441" mass="46642">MHHRTREDSLHDPPGGLSERTARKVREALEGRRRGAALLLPLAGPAVIVSVAYMDPGNFATNIQAGARYGYTLLWVVLLANLVAMLFQALSAKLGIVTGCNLAELCRANLPAPLVWLMWVVSEIAAMATDLAEFLGGAIGLALLLHLPLLAGMGVTALVTYALLFFERAGFRPLELVIGALVCVIGLCYLLELFITPVDWRGVLGHLATPRLPDAQAVTIAVGIVGATVMPHALFLHSGLTQARVQPRDDHERKRLLRFSNIEVAIALSFAGLINMAMVIMAAAAFHLGHADVAEIGTAWHTLAPLFGMAAASIFLVSLIASGLSSSVVGTLAGQMIMQGFVGFQIPLWLRRVVTMAPSFAVVGLGVNATEALVVSQVVLSFALPFPMAALVWFTSRRDVMGAYRSGAALAWLAVLGAVAVLALNALLLLQTFGVSVPGLG</sequence>
<dbReference type="OrthoDB" id="9787548at2"/>
<dbReference type="PRINTS" id="PR00447">
    <property type="entry name" value="NATRESASSCMP"/>
</dbReference>
<keyword evidence="7" id="KW-1003">Cell membrane</keyword>
<dbReference type="GO" id="GO:0046872">
    <property type="term" value="F:metal ion binding"/>
    <property type="evidence" value="ECO:0007669"/>
    <property type="project" value="UniProtKB-UniRule"/>
</dbReference>
<dbReference type="GO" id="GO:0015293">
    <property type="term" value="F:symporter activity"/>
    <property type="evidence" value="ECO:0007669"/>
    <property type="project" value="UniProtKB-UniRule"/>
</dbReference>
<evidence type="ECO:0000256" key="4">
    <source>
        <dbReference type="ARBA" id="ARBA00022847"/>
    </source>
</evidence>
<dbReference type="HAMAP" id="MF_00221">
    <property type="entry name" value="NRAMP"/>
    <property type="match status" value="1"/>
</dbReference>
<dbReference type="KEGG" id="ppai:E1956_17600"/>
<dbReference type="GO" id="GO:0005384">
    <property type="term" value="F:manganese ion transmembrane transporter activity"/>
    <property type="evidence" value="ECO:0007669"/>
    <property type="project" value="TreeGrafter"/>
</dbReference>
<evidence type="ECO:0000256" key="7">
    <source>
        <dbReference type="HAMAP-Rule" id="MF_00221"/>
    </source>
</evidence>
<keyword evidence="6 7" id="KW-0472">Membrane</keyword>
<reference evidence="8 9" key="1">
    <citation type="submission" date="2019-03" db="EMBL/GenBank/DDBJ databases">
        <title>Paraburkholderia sp. 7MH5, isolated from subtropical forest soil.</title>
        <authorList>
            <person name="Gao Z.-H."/>
            <person name="Qiu L.-H."/>
        </authorList>
    </citation>
    <scope>NUCLEOTIDE SEQUENCE [LARGE SCALE GENOMIC DNA]</scope>
    <source>
        <strain evidence="8 9">7MH5</strain>
    </source>
</reference>
<feature type="transmembrane region" description="Helical" evidence="7">
    <location>
        <begin position="108"/>
        <end position="128"/>
    </location>
</feature>
<evidence type="ECO:0000313" key="9">
    <source>
        <dbReference type="Proteomes" id="UP000295727"/>
    </source>
</evidence>
<name>A0A4P7CSY0_9BURK</name>
<dbReference type="Pfam" id="PF01566">
    <property type="entry name" value="Nramp"/>
    <property type="match status" value="1"/>
</dbReference>
<evidence type="ECO:0000256" key="1">
    <source>
        <dbReference type="ARBA" id="ARBA00004141"/>
    </source>
</evidence>
<feature type="transmembrane region" description="Helical" evidence="7">
    <location>
        <begin position="215"/>
        <end position="240"/>
    </location>
</feature>
<feature type="transmembrane region" description="Helical" evidence="7">
    <location>
        <begin position="36"/>
        <end position="53"/>
    </location>
</feature>
<dbReference type="Proteomes" id="UP000295727">
    <property type="component" value="Chromosome 2"/>
</dbReference>
<dbReference type="EMBL" id="CP038149">
    <property type="protein sequence ID" value="QBQ99050.1"/>
    <property type="molecule type" value="Genomic_DNA"/>
</dbReference>
<dbReference type="PANTHER" id="PTHR11706">
    <property type="entry name" value="SOLUTE CARRIER PROTEIN FAMILY 11 MEMBER"/>
    <property type="match status" value="1"/>
</dbReference>
<keyword evidence="3 7" id="KW-0812">Transmembrane</keyword>
<comment type="function">
    <text evidence="7">H(+)-stimulated, divalent metal cation uptake system.</text>
</comment>
<dbReference type="NCBIfam" id="NF037982">
    <property type="entry name" value="Nramp_1"/>
    <property type="match status" value="1"/>
</dbReference>
<accession>A0A4P7CSY0</accession>
<comment type="similarity">
    <text evidence="7">Belongs to the NRAMP family.</text>
</comment>
<feature type="transmembrane region" description="Helical" evidence="7">
    <location>
        <begin position="73"/>
        <end position="96"/>
    </location>
</feature>
<keyword evidence="5 7" id="KW-1133">Transmembrane helix</keyword>
<feature type="transmembrane region" description="Helical" evidence="7">
    <location>
        <begin position="407"/>
        <end position="430"/>
    </location>
</feature>
<keyword evidence="4 7" id="KW-0769">Symport</keyword>